<dbReference type="InterPro" id="IPR011009">
    <property type="entry name" value="Kinase-like_dom_sf"/>
</dbReference>
<gene>
    <name evidence="8" type="ORF">M2272_005200</name>
</gene>
<keyword evidence="2 8" id="KW-0808">Transferase</keyword>
<sequence length="232" mass="25464">MWETVESGRSGDVVQANRGVVRKTSAGAPAEAEKLVWLGNQGLPVPEVFDVGADWYEMARVPGRSADSTWPASQANSVIDAIADVLIALHDLDANQCPFNRTLDFTVAAAVDAVQHGKVDTADLDAEREGWTADRLLAELRRTRPTHEDVVVAHGDLCLDNLIVDGHTVTLIDVPRLGRADRHLDLALLTRDLADSWTASCPDQATHRLIGRYGIELDPTLVTFYRLLDEFF</sequence>
<keyword evidence="5" id="KW-0067">ATP-binding</keyword>
<keyword evidence="9" id="KW-1185">Reference proteome</keyword>
<evidence type="ECO:0000256" key="3">
    <source>
        <dbReference type="ARBA" id="ARBA00022741"/>
    </source>
</evidence>
<evidence type="ECO:0000256" key="4">
    <source>
        <dbReference type="ARBA" id="ARBA00022777"/>
    </source>
</evidence>
<dbReference type="PANTHER" id="PTHR21310:SF41">
    <property type="entry name" value="3'-PHOSPHOTRANSFERASE, PUTATIVE-RELATED"/>
    <property type="match status" value="1"/>
</dbReference>
<dbReference type="Gene3D" id="3.90.1200.10">
    <property type="match status" value="1"/>
</dbReference>
<feature type="domain" description="Aminoglycoside phosphotransferase" evidence="7">
    <location>
        <begin position="6"/>
        <end position="200"/>
    </location>
</feature>
<dbReference type="Proteomes" id="UP001160130">
    <property type="component" value="Unassembled WGS sequence"/>
</dbReference>
<keyword evidence="4 8" id="KW-0418">Kinase</keyword>
<name>A0ABT6L7F5_9MYCO</name>
<reference evidence="8 9" key="1">
    <citation type="submission" date="2023-04" db="EMBL/GenBank/DDBJ databases">
        <title>Forest soil microbial communities from Buena Vista Peninsula, Colon Province, Panama.</title>
        <authorList>
            <person name="Bouskill N."/>
        </authorList>
    </citation>
    <scope>NUCLEOTIDE SEQUENCE [LARGE SCALE GENOMIC DNA]</scope>
    <source>
        <strain evidence="8 9">AC80</strain>
    </source>
</reference>
<dbReference type="Pfam" id="PF01636">
    <property type="entry name" value="APH"/>
    <property type="match status" value="1"/>
</dbReference>
<comment type="similarity">
    <text evidence="1">Belongs to the aminoglycoside phosphotransferase family.</text>
</comment>
<dbReference type="PANTHER" id="PTHR21310">
    <property type="entry name" value="AMINOGLYCOSIDE PHOSPHOTRANSFERASE-RELATED-RELATED"/>
    <property type="match status" value="1"/>
</dbReference>
<dbReference type="SUPFAM" id="SSF56112">
    <property type="entry name" value="Protein kinase-like (PK-like)"/>
    <property type="match status" value="1"/>
</dbReference>
<evidence type="ECO:0000259" key="7">
    <source>
        <dbReference type="Pfam" id="PF01636"/>
    </source>
</evidence>
<dbReference type="EMBL" id="JARXVE010000011">
    <property type="protein sequence ID" value="MDH6198541.1"/>
    <property type="molecule type" value="Genomic_DNA"/>
</dbReference>
<comment type="caution">
    <text evidence="8">The sequence shown here is derived from an EMBL/GenBank/DDBJ whole genome shotgun (WGS) entry which is preliminary data.</text>
</comment>
<evidence type="ECO:0000256" key="2">
    <source>
        <dbReference type="ARBA" id="ARBA00022679"/>
    </source>
</evidence>
<evidence type="ECO:0000313" key="9">
    <source>
        <dbReference type="Proteomes" id="UP001160130"/>
    </source>
</evidence>
<dbReference type="InterPro" id="IPR002575">
    <property type="entry name" value="Aminoglycoside_PTrfase"/>
</dbReference>
<dbReference type="InterPro" id="IPR024165">
    <property type="entry name" value="Kan/Strep_kinase"/>
</dbReference>
<accession>A0ABT6L7F5</accession>
<keyword evidence="6" id="KW-0046">Antibiotic resistance</keyword>
<dbReference type="NCBIfam" id="NF033068">
    <property type="entry name" value="APH_3p"/>
    <property type="match status" value="1"/>
</dbReference>
<organism evidence="8 9">
    <name type="scientific">Mycolicibacterium frederiksbergense</name>
    <dbReference type="NCBI Taxonomy" id="117567"/>
    <lineage>
        <taxon>Bacteria</taxon>
        <taxon>Bacillati</taxon>
        <taxon>Actinomycetota</taxon>
        <taxon>Actinomycetes</taxon>
        <taxon>Mycobacteriales</taxon>
        <taxon>Mycobacteriaceae</taxon>
        <taxon>Mycolicibacterium</taxon>
    </lineage>
</organism>
<protein>
    <submittedName>
        <fullName evidence="8">Kanamycin kinase</fullName>
        <ecNumber evidence="8">2.7.1.95</ecNumber>
    </submittedName>
</protein>
<evidence type="ECO:0000256" key="5">
    <source>
        <dbReference type="ARBA" id="ARBA00022840"/>
    </source>
</evidence>
<dbReference type="CDD" id="cd05150">
    <property type="entry name" value="APH"/>
    <property type="match status" value="1"/>
</dbReference>
<dbReference type="InterPro" id="IPR051678">
    <property type="entry name" value="AGP_Transferase"/>
</dbReference>
<evidence type="ECO:0000256" key="6">
    <source>
        <dbReference type="ARBA" id="ARBA00023251"/>
    </source>
</evidence>
<dbReference type="GO" id="GO:0008910">
    <property type="term" value="F:kanamycin kinase activity"/>
    <property type="evidence" value="ECO:0007669"/>
    <property type="project" value="UniProtKB-EC"/>
</dbReference>
<evidence type="ECO:0000313" key="8">
    <source>
        <dbReference type="EMBL" id="MDH6198541.1"/>
    </source>
</evidence>
<dbReference type="Gene3D" id="3.30.200.20">
    <property type="entry name" value="Phosphorylase Kinase, domain 1"/>
    <property type="match status" value="1"/>
</dbReference>
<evidence type="ECO:0000256" key="1">
    <source>
        <dbReference type="ARBA" id="ARBA00006219"/>
    </source>
</evidence>
<keyword evidence="3" id="KW-0547">Nucleotide-binding</keyword>
<dbReference type="EC" id="2.7.1.95" evidence="8"/>
<dbReference type="PIRSF" id="PIRSF000706">
    <property type="entry name" value="Kanamycin_kin"/>
    <property type="match status" value="1"/>
</dbReference>
<proteinExistence type="inferred from homology"/>
<dbReference type="RefSeq" id="WP_372517169.1">
    <property type="nucleotide sequence ID" value="NZ_JARXVE010000011.1"/>
</dbReference>